<name>A0A4Y3HUJ6_9VIBR</name>
<evidence type="ECO:0000256" key="2">
    <source>
        <dbReference type="ARBA" id="ARBA00023016"/>
    </source>
</evidence>
<comment type="caution">
    <text evidence="5">The sequence shown here is derived from an EMBL/GenBank/DDBJ whole genome shotgun (WGS) entry which is preliminary data.</text>
</comment>
<keyword evidence="6" id="KW-1185">Reference proteome</keyword>
<dbReference type="GO" id="GO:0022627">
    <property type="term" value="C:cytosolic small ribosomal subunit"/>
    <property type="evidence" value="ECO:0007669"/>
    <property type="project" value="TreeGrafter"/>
</dbReference>
<dbReference type="EMBL" id="BJLF01000005">
    <property type="protein sequence ID" value="GEA50651.1"/>
    <property type="molecule type" value="Genomic_DNA"/>
</dbReference>
<feature type="compositionally biased region" description="Acidic residues" evidence="4">
    <location>
        <begin position="105"/>
        <end position="119"/>
    </location>
</feature>
<accession>A0A4Y3HUJ6</accession>
<dbReference type="InterPro" id="IPR050574">
    <property type="entry name" value="HPF/YfiA_ribosome-assoc"/>
</dbReference>
<sequence>MKMNITGKNIEITSAIRTHIEEKFKKLEKWQVDIISCNASFQEEPNKNKKFEAVLSVPKGQLVASAVHADLYTAINEVEQKLERQLNKLRHKPEARRASHAEILAEPEEPVIEEEEEVY</sequence>
<dbReference type="Proteomes" id="UP000318717">
    <property type="component" value="Unassembled WGS sequence"/>
</dbReference>
<organism evidence="5 6">
    <name type="scientific">Vibrio inusitatus NBRC 102082</name>
    <dbReference type="NCBI Taxonomy" id="1219070"/>
    <lineage>
        <taxon>Bacteria</taxon>
        <taxon>Pseudomonadati</taxon>
        <taxon>Pseudomonadota</taxon>
        <taxon>Gammaproteobacteria</taxon>
        <taxon>Vibrionales</taxon>
        <taxon>Vibrionaceae</taxon>
        <taxon>Vibrio</taxon>
    </lineage>
</organism>
<dbReference type="PANTHER" id="PTHR33231:SF3">
    <property type="entry name" value="RIBOSOME-ASSOCIATED INHIBITOR A"/>
    <property type="match status" value="1"/>
</dbReference>
<evidence type="ECO:0000256" key="4">
    <source>
        <dbReference type="SAM" id="MobiDB-lite"/>
    </source>
</evidence>
<evidence type="ECO:0000313" key="6">
    <source>
        <dbReference type="Proteomes" id="UP000318717"/>
    </source>
</evidence>
<dbReference type="InterPro" id="IPR003489">
    <property type="entry name" value="RHF/RaiA"/>
</dbReference>
<protein>
    <submittedName>
        <fullName evidence="5">Ribosomal subunit interface protein</fullName>
    </submittedName>
</protein>
<dbReference type="CDD" id="cd00552">
    <property type="entry name" value="RaiA"/>
    <property type="match status" value="1"/>
</dbReference>
<evidence type="ECO:0000313" key="5">
    <source>
        <dbReference type="EMBL" id="GEA50651.1"/>
    </source>
</evidence>
<dbReference type="SUPFAM" id="SSF69754">
    <property type="entry name" value="Ribosome binding protein Y (YfiA homologue)"/>
    <property type="match status" value="1"/>
</dbReference>
<dbReference type="GO" id="GO:0043024">
    <property type="term" value="F:ribosomal small subunit binding"/>
    <property type="evidence" value="ECO:0007669"/>
    <property type="project" value="TreeGrafter"/>
</dbReference>
<dbReference type="Gene3D" id="3.30.160.100">
    <property type="entry name" value="Ribosome hibernation promotion factor-like"/>
    <property type="match status" value="1"/>
</dbReference>
<keyword evidence="2" id="KW-0346">Stress response</keyword>
<dbReference type="NCBIfam" id="TIGR00741">
    <property type="entry name" value="yfiA"/>
    <property type="match status" value="1"/>
</dbReference>
<dbReference type="RefSeq" id="WP_141345007.1">
    <property type="nucleotide sequence ID" value="NZ_BJLF01000005.1"/>
</dbReference>
<evidence type="ECO:0000256" key="3">
    <source>
        <dbReference type="ARBA" id="ARBA00038431"/>
    </source>
</evidence>
<comment type="similarity">
    <text evidence="3">Belongs to the HPF/YfiA ribosome-associated protein family. YfiA subfamily.</text>
</comment>
<evidence type="ECO:0000256" key="1">
    <source>
        <dbReference type="ARBA" id="ARBA00022845"/>
    </source>
</evidence>
<feature type="region of interest" description="Disordered" evidence="4">
    <location>
        <begin position="89"/>
        <end position="119"/>
    </location>
</feature>
<reference evidence="5 6" key="1">
    <citation type="submission" date="2019-06" db="EMBL/GenBank/DDBJ databases">
        <title>Whole genome shotgun sequence of Vibrio inusitatus NBRC 102082.</title>
        <authorList>
            <person name="Hosoyama A."/>
            <person name="Uohara A."/>
            <person name="Ohji S."/>
            <person name="Ichikawa N."/>
        </authorList>
    </citation>
    <scope>NUCLEOTIDE SEQUENCE [LARGE SCALE GENOMIC DNA]</scope>
    <source>
        <strain evidence="5 6">NBRC 102082</strain>
    </source>
</reference>
<dbReference type="PANTHER" id="PTHR33231">
    <property type="entry name" value="30S RIBOSOMAL PROTEIN"/>
    <property type="match status" value="1"/>
</dbReference>
<dbReference type="Pfam" id="PF02482">
    <property type="entry name" value="Ribosomal_S30AE"/>
    <property type="match status" value="1"/>
</dbReference>
<dbReference type="GO" id="GO:0045900">
    <property type="term" value="P:negative regulation of translational elongation"/>
    <property type="evidence" value="ECO:0007669"/>
    <property type="project" value="TreeGrafter"/>
</dbReference>
<keyword evidence="1" id="KW-0810">Translation regulation</keyword>
<proteinExistence type="inferred from homology"/>
<dbReference type="OrthoDB" id="9795980at2"/>
<gene>
    <name evidence="5" type="ORF">VIN01S_14550</name>
</gene>
<dbReference type="AlphaFoldDB" id="A0A4Y3HUJ6"/>
<dbReference type="InterPro" id="IPR036567">
    <property type="entry name" value="RHF-like"/>
</dbReference>